<accession>A0A3B0VAB9</accession>
<dbReference type="AlphaFoldDB" id="A0A3B0VAB9"/>
<evidence type="ECO:0000256" key="1">
    <source>
        <dbReference type="SAM" id="Phobius"/>
    </source>
</evidence>
<gene>
    <name evidence="2" type="ORF">MNBD_BACTEROID06-757</name>
</gene>
<organism evidence="2">
    <name type="scientific">hydrothermal vent metagenome</name>
    <dbReference type="NCBI Taxonomy" id="652676"/>
    <lineage>
        <taxon>unclassified sequences</taxon>
        <taxon>metagenomes</taxon>
        <taxon>ecological metagenomes</taxon>
    </lineage>
</organism>
<dbReference type="InterPro" id="IPR046157">
    <property type="entry name" value="DUF6159"/>
</dbReference>
<evidence type="ECO:0000313" key="2">
    <source>
        <dbReference type="EMBL" id="VAW28946.1"/>
    </source>
</evidence>
<feature type="transmembrane region" description="Helical" evidence="1">
    <location>
        <begin position="24"/>
        <end position="44"/>
    </location>
</feature>
<feature type="transmembrane region" description="Helical" evidence="1">
    <location>
        <begin position="64"/>
        <end position="89"/>
    </location>
</feature>
<feature type="transmembrane region" description="Helical" evidence="1">
    <location>
        <begin position="196"/>
        <end position="224"/>
    </location>
</feature>
<dbReference type="Pfam" id="PF19656">
    <property type="entry name" value="DUF6159"/>
    <property type="match status" value="1"/>
</dbReference>
<keyword evidence="1" id="KW-1133">Transmembrane helix</keyword>
<keyword evidence="1" id="KW-0812">Transmembrane</keyword>
<reference evidence="2" key="1">
    <citation type="submission" date="2018-06" db="EMBL/GenBank/DDBJ databases">
        <authorList>
            <person name="Zhirakovskaya E."/>
        </authorList>
    </citation>
    <scope>NUCLEOTIDE SEQUENCE</scope>
</reference>
<proteinExistence type="predicted"/>
<sequence length="251" mass="27554">MNVFSRSWKITKLSFGVINKDRELLGFAFLAFLFSTIFSIAMIFPSIVPSLMEGGFSEGSMEFYQYALLFITYFGLAFIATFFNVCVVYTTKIRFEGGNATFGESIKFAFSRIGLIAKWSLISASVGLLLRILQNFAARLGKVGEVIANILISLLGMAWSVISIFVVPVLVYEGLEPIPALKKSVEVIKKTWGESLIRAFGLGLMQFFSILLVLAASAGLTYVLAINFDITGLLIGIFVGVLLLLLTGLIF</sequence>
<protein>
    <submittedName>
        <fullName evidence="2">Uncharacterized protein</fullName>
    </submittedName>
</protein>
<keyword evidence="1" id="KW-0472">Membrane</keyword>
<dbReference type="EMBL" id="UOES01000487">
    <property type="protein sequence ID" value="VAW28946.1"/>
    <property type="molecule type" value="Genomic_DNA"/>
</dbReference>
<feature type="non-terminal residue" evidence="2">
    <location>
        <position position="251"/>
    </location>
</feature>
<name>A0A3B0VAB9_9ZZZZ</name>
<feature type="transmembrane region" description="Helical" evidence="1">
    <location>
        <begin position="230"/>
        <end position="250"/>
    </location>
</feature>
<feature type="transmembrane region" description="Helical" evidence="1">
    <location>
        <begin position="109"/>
        <end position="130"/>
    </location>
</feature>
<feature type="transmembrane region" description="Helical" evidence="1">
    <location>
        <begin position="150"/>
        <end position="175"/>
    </location>
</feature>